<dbReference type="Proteomes" id="UP000247485">
    <property type="component" value="Unassembled WGS sequence"/>
</dbReference>
<comment type="caution">
    <text evidence="1">The sequence shown here is derived from an EMBL/GenBank/DDBJ whole genome shotgun (WGS) entry which is preliminary data.</text>
</comment>
<dbReference type="EMBL" id="QJJG01000014">
    <property type="protein sequence ID" value="PXW42103.1"/>
    <property type="molecule type" value="Genomic_DNA"/>
</dbReference>
<protein>
    <submittedName>
        <fullName evidence="1">Uncharacterized protein</fullName>
    </submittedName>
</protein>
<dbReference type="AlphaFoldDB" id="A0A318FKJ7"/>
<gene>
    <name evidence="1" type="ORF">DET57_11495</name>
</gene>
<evidence type="ECO:0000313" key="2">
    <source>
        <dbReference type="Proteomes" id="UP000247485"/>
    </source>
</evidence>
<accession>A0A318FKJ7</accession>
<organism evidence="1 2">
    <name type="scientific">Klebsiella oxytoca</name>
    <dbReference type="NCBI Taxonomy" id="571"/>
    <lineage>
        <taxon>Bacteria</taxon>
        <taxon>Pseudomonadati</taxon>
        <taxon>Pseudomonadota</taxon>
        <taxon>Gammaproteobacteria</taxon>
        <taxon>Enterobacterales</taxon>
        <taxon>Enterobacteriaceae</taxon>
        <taxon>Klebsiella/Raoultella group</taxon>
        <taxon>Klebsiella</taxon>
    </lineage>
</organism>
<evidence type="ECO:0000313" key="1">
    <source>
        <dbReference type="EMBL" id="PXW42103.1"/>
    </source>
</evidence>
<reference evidence="1 2" key="1">
    <citation type="submission" date="2018-05" db="EMBL/GenBank/DDBJ databases">
        <title>Freshwater and sediment microbial communities from various areas in North America, analyzing microbe dynamics in response to fracking.</title>
        <authorList>
            <person name="Lamendella R."/>
        </authorList>
    </citation>
    <scope>NUCLEOTIDE SEQUENCE [LARGE SCALE GENOMIC DNA]</scope>
    <source>
        <strain evidence="1 2">67</strain>
    </source>
</reference>
<proteinExistence type="predicted"/>
<sequence>MKKRKKYFIIVAEKTHQFYMQYKSLSELTGITPLSDYTPPRMMTKTRRYEIIKAICQKLKLLDRI</sequence>
<name>A0A318FKJ7_KLEOX</name>